<reference evidence="2" key="1">
    <citation type="submission" date="2020-10" db="EMBL/GenBank/DDBJ databases">
        <authorList>
            <person name="Gilroy R."/>
        </authorList>
    </citation>
    <scope>NUCLEOTIDE SEQUENCE</scope>
    <source>
        <strain evidence="2">CHK152-2871</strain>
    </source>
</reference>
<feature type="transmembrane region" description="Helical" evidence="1">
    <location>
        <begin position="21"/>
        <end position="38"/>
    </location>
</feature>
<evidence type="ECO:0000256" key="1">
    <source>
        <dbReference type="SAM" id="Phobius"/>
    </source>
</evidence>
<keyword evidence="1" id="KW-0472">Membrane</keyword>
<evidence type="ECO:0000313" key="2">
    <source>
        <dbReference type="EMBL" id="HIS74874.1"/>
    </source>
</evidence>
<reference evidence="2" key="2">
    <citation type="journal article" date="2021" name="PeerJ">
        <title>Extensive microbial diversity within the chicken gut microbiome revealed by metagenomics and culture.</title>
        <authorList>
            <person name="Gilroy R."/>
            <person name="Ravi A."/>
            <person name="Getino M."/>
            <person name="Pursley I."/>
            <person name="Horton D.L."/>
            <person name="Alikhan N.F."/>
            <person name="Baker D."/>
            <person name="Gharbi K."/>
            <person name="Hall N."/>
            <person name="Watson M."/>
            <person name="Adriaenssens E.M."/>
            <person name="Foster-Nyarko E."/>
            <person name="Jarju S."/>
            <person name="Secka A."/>
            <person name="Antonio M."/>
            <person name="Oren A."/>
            <person name="Chaudhuri R.R."/>
            <person name="La Ragione R."/>
            <person name="Hildebrand F."/>
            <person name="Pallen M.J."/>
        </authorList>
    </citation>
    <scope>NUCLEOTIDE SEQUENCE</scope>
    <source>
        <strain evidence="2">CHK152-2871</strain>
    </source>
</reference>
<evidence type="ECO:0000313" key="3">
    <source>
        <dbReference type="Proteomes" id="UP000886865"/>
    </source>
</evidence>
<dbReference type="EMBL" id="DVJQ01000065">
    <property type="protein sequence ID" value="HIS74874.1"/>
    <property type="molecule type" value="Genomic_DNA"/>
</dbReference>
<name>A0A9D1JXV3_9BACT</name>
<dbReference type="Proteomes" id="UP000886865">
    <property type="component" value="Unassembled WGS sequence"/>
</dbReference>
<proteinExistence type="predicted"/>
<keyword evidence="1" id="KW-0812">Transmembrane</keyword>
<feature type="transmembrane region" description="Helical" evidence="1">
    <location>
        <begin position="74"/>
        <end position="97"/>
    </location>
</feature>
<accession>A0A9D1JXV3</accession>
<keyword evidence="1" id="KW-1133">Transmembrane helix</keyword>
<dbReference type="AlphaFoldDB" id="A0A9D1JXV3"/>
<sequence>MRVISTQATTPKGNKYTVSRVGRITLASAAGAYGIYSARKTMRSDEFLKKLTKSTQDAVKNHSKYYKSIRKASFATFSALICAMAGFVAGGAVDFVVNRISKNKADNKQKA</sequence>
<protein>
    <submittedName>
        <fullName evidence="2">Uncharacterized protein</fullName>
    </submittedName>
</protein>
<organism evidence="2 3">
    <name type="scientific">Candidatus Galligastranaerophilus intestinavium</name>
    <dbReference type="NCBI Taxonomy" id="2840836"/>
    <lineage>
        <taxon>Bacteria</taxon>
        <taxon>Candidatus Galligastranaerophilus</taxon>
    </lineage>
</organism>
<comment type="caution">
    <text evidence="2">The sequence shown here is derived from an EMBL/GenBank/DDBJ whole genome shotgun (WGS) entry which is preliminary data.</text>
</comment>
<gene>
    <name evidence="2" type="ORF">IAA86_07625</name>
</gene>